<comment type="caution">
    <text evidence="1">The sequence shown here is derived from an EMBL/GenBank/DDBJ whole genome shotgun (WGS) entry which is preliminary data.</text>
</comment>
<dbReference type="PANTHER" id="PTHR47438">
    <property type="entry name" value="PHOSPHATE METABOLISM PROTEIN 8-RELATED"/>
    <property type="match status" value="1"/>
</dbReference>
<dbReference type="PRINTS" id="PR00413">
    <property type="entry name" value="HADHALOGNASE"/>
</dbReference>
<dbReference type="Gene3D" id="3.40.50.1000">
    <property type="entry name" value="HAD superfamily/HAD-like"/>
    <property type="match status" value="1"/>
</dbReference>
<dbReference type="InterPro" id="IPR006439">
    <property type="entry name" value="HAD-SF_hydro_IA"/>
</dbReference>
<gene>
    <name evidence="1" type="ORF">HMF7854_01485</name>
</gene>
<dbReference type="PANTHER" id="PTHR47438:SF1">
    <property type="entry name" value="PHOSPHATE METABOLISM PROTEIN 8-RELATED"/>
    <property type="match status" value="1"/>
</dbReference>
<dbReference type="InterPro" id="IPR052791">
    <property type="entry name" value="SSM1_domain"/>
</dbReference>
<dbReference type="SFLD" id="SFLDG01129">
    <property type="entry name" value="C1.5:_HAD__Beta-PGM__Phosphata"/>
    <property type="match status" value="1"/>
</dbReference>
<organism evidence="1 2">
    <name type="scientific">Sphingomonas ginkgonis</name>
    <dbReference type="NCBI Taxonomy" id="2315330"/>
    <lineage>
        <taxon>Bacteria</taxon>
        <taxon>Pseudomonadati</taxon>
        <taxon>Pseudomonadota</taxon>
        <taxon>Alphaproteobacteria</taxon>
        <taxon>Sphingomonadales</taxon>
        <taxon>Sphingomonadaceae</taxon>
        <taxon>Sphingomonas</taxon>
    </lineage>
</organism>
<dbReference type="Pfam" id="PF00702">
    <property type="entry name" value="Hydrolase"/>
    <property type="match status" value="1"/>
</dbReference>
<dbReference type="SFLD" id="SFLDS00003">
    <property type="entry name" value="Haloacid_Dehalogenase"/>
    <property type="match status" value="1"/>
</dbReference>
<evidence type="ECO:0000313" key="2">
    <source>
        <dbReference type="Proteomes" id="UP000274661"/>
    </source>
</evidence>
<dbReference type="GO" id="GO:0008252">
    <property type="term" value="F:nucleotidase activity"/>
    <property type="evidence" value="ECO:0007669"/>
    <property type="project" value="TreeGrafter"/>
</dbReference>
<keyword evidence="2" id="KW-1185">Reference proteome</keyword>
<dbReference type="Proteomes" id="UP000274661">
    <property type="component" value="Unassembled WGS sequence"/>
</dbReference>
<dbReference type="InterPro" id="IPR023214">
    <property type="entry name" value="HAD_sf"/>
</dbReference>
<dbReference type="GO" id="GO:0006206">
    <property type="term" value="P:pyrimidine nucleobase metabolic process"/>
    <property type="evidence" value="ECO:0007669"/>
    <property type="project" value="TreeGrafter"/>
</dbReference>
<dbReference type="AlphaFoldDB" id="A0A3R9WNH4"/>
<dbReference type="NCBIfam" id="TIGR01509">
    <property type="entry name" value="HAD-SF-IA-v3"/>
    <property type="match status" value="1"/>
</dbReference>
<dbReference type="InterPro" id="IPR036412">
    <property type="entry name" value="HAD-like_sf"/>
</dbReference>
<proteinExistence type="predicted"/>
<protein>
    <submittedName>
        <fullName evidence="1">Pyrimidine 5'-nucleotidase</fullName>
    </submittedName>
</protein>
<dbReference type="Gene3D" id="1.10.150.450">
    <property type="match status" value="1"/>
</dbReference>
<accession>A0A3R9WNH4</accession>
<dbReference type="InterPro" id="IPR010237">
    <property type="entry name" value="Pyr-5-nucltdase"/>
</dbReference>
<name>A0A3R9WNH4_9SPHN</name>
<dbReference type="SUPFAM" id="SSF56784">
    <property type="entry name" value="HAD-like"/>
    <property type="match status" value="1"/>
</dbReference>
<dbReference type="GO" id="GO:0009166">
    <property type="term" value="P:nucleotide catabolic process"/>
    <property type="evidence" value="ECO:0007669"/>
    <property type="project" value="TreeGrafter"/>
</dbReference>
<evidence type="ECO:0000313" key="1">
    <source>
        <dbReference type="EMBL" id="RST29645.1"/>
    </source>
</evidence>
<reference evidence="1 2" key="1">
    <citation type="submission" date="2018-12" db="EMBL/GenBank/DDBJ databases">
        <title>Sphingomonas sp. HMF7854 Genome sequencing and assembly.</title>
        <authorList>
            <person name="Cha I."/>
            <person name="Kang H."/>
            <person name="Kim H."/>
            <person name="Kang J."/>
            <person name="Joh K."/>
        </authorList>
    </citation>
    <scope>NUCLEOTIDE SEQUENCE [LARGE SCALE GENOMIC DNA]</scope>
    <source>
        <strain evidence="1 2">HMF7854</strain>
    </source>
</reference>
<dbReference type="RefSeq" id="WP_126717485.1">
    <property type="nucleotide sequence ID" value="NZ_RWJF01000001.1"/>
</dbReference>
<dbReference type="EMBL" id="RWJF01000001">
    <property type="protein sequence ID" value="RST29645.1"/>
    <property type="molecule type" value="Genomic_DNA"/>
</dbReference>
<sequence length="223" mass="25212">MDPRFAHIRDWIFDLDNTLYPASTRLFDLIDERMSAYVQRLLDCAPEQARSVQKQYFREHGTTLAGLIRHHDVDPHHFLDDVHDIALDRVAHDERLARALEALPGRRFVFTNGNQSYAERVLRAIGIGDHFHGLVDIHACSYLPKPDAHGYRLLVERFGIEPDAAVLVEDMARNLEPAKAMGMTTVWVNNGSEHGDHLAGGGFIDHEISDVGDWLASILGEEE</sequence>
<dbReference type="OrthoDB" id="9803141at2"/>
<dbReference type="NCBIfam" id="TIGR01993">
    <property type="entry name" value="Pyr-5-nucltdase"/>
    <property type="match status" value="1"/>
</dbReference>
<dbReference type="SFLD" id="SFLDG01132">
    <property type="entry name" value="C1.5.3:_5'-Nucleotidase_Like"/>
    <property type="match status" value="1"/>
</dbReference>